<dbReference type="AlphaFoldDB" id="A0A4R1NP62"/>
<keyword evidence="1" id="KW-0472">Membrane</keyword>
<protein>
    <submittedName>
        <fullName evidence="2">Uncharacterized protein</fullName>
    </submittedName>
</protein>
<evidence type="ECO:0000256" key="1">
    <source>
        <dbReference type="SAM" id="Phobius"/>
    </source>
</evidence>
<dbReference type="Proteomes" id="UP000295673">
    <property type="component" value="Unassembled WGS sequence"/>
</dbReference>
<proteinExistence type="predicted"/>
<keyword evidence="3" id="KW-1185">Reference proteome</keyword>
<evidence type="ECO:0000313" key="2">
    <source>
        <dbReference type="EMBL" id="TCL10247.1"/>
    </source>
</evidence>
<dbReference type="RefSeq" id="WP_132860208.1">
    <property type="nucleotide sequence ID" value="NZ_SMGR01000001.1"/>
</dbReference>
<gene>
    <name evidence="2" type="ORF">BXY66_2316</name>
</gene>
<keyword evidence="1" id="KW-0812">Transmembrane</keyword>
<dbReference type="OrthoDB" id="7872224at2"/>
<reference evidence="2 3" key="1">
    <citation type="submission" date="2019-03" db="EMBL/GenBank/DDBJ databases">
        <title>Genomic Encyclopedia of Archaeal and Bacterial Type Strains, Phase II (KMG-II): from individual species to whole genera.</title>
        <authorList>
            <person name="Goeker M."/>
        </authorList>
    </citation>
    <scope>NUCLEOTIDE SEQUENCE [LARGE SCALE GENOMIC DNA]</scope>
    <source>
        <strain evidence="2 3">DSM 26433</strain>
    </source>
</reference>
<keyword evidence="1" id="KW-1133">Transmembrane helix</keyword>
<sequence>MFVIVFIAEALTAVFLLTFCLMLASDGLMGKVFEIKVKDGVGRFLIRNAQVAFVVGYTAFFAFSIYEVVDVIQNGPGV</sequence>
<feature type="transmembrane region" description="Helical" evidence="1">
    <location>
        <begin position="45"/>
        <end position="66"/>
    </location>
</feature>
<feature type="transmembrane region" description="Helical" evidence="1">
    <location>
        <begin position="6"/>
        <end position="24"/>
    </location>
</feature>
<accession>A0A4R1NP62</accession>
<organism evidence="2 3">
    <name type="scientific">Shimia isoporae</name>
    <dbReference type="NCBI Taxonomy" id="647720"/>
    <lineage>
        <taxon>Bacteria</taxon>
        <taxon>Pseudomonadati</taxon>
        <taxon>Pseudomonadota</taxon>
        <taxon>Alphaproteobacteria</taxon>
        <taxon>Rhodobacterales</taxon>
        <taxon>Roseobacteraceae</taxon>
    </lineage>
</organism>
<name>A0A4R1NP62_9RHOB</name>
<dbReference type="EMBL" id="SMGR01000001">
    <property type="protein sequence ID" value="TCL10247.1"/>
    <property type="molecule type" value="Genomic_DNA"/>
</dbReference>
<comment type="caution">
    <text evidence="2">The sequence shown here is derived from an EMBL/GenBank/DDBJ whole genome shotgun (WGS) entry which is preliminary data.</text>
</comment>
<evidence type="ECO:0000313" key="3">
    <source>
        <dbReference type="Proteomes" id="UP000295673"/>
    </source>
</evidence>